<sequence>RRRVRRGEGEGEVGGREGLVFPPFTCCVFARSWDSRGKDFSGHKSPTSPYGEKITTEALMINIIGFLFYK</sequence>
<dbReference type="AlphaFoldDB" id="J3NB16"/>
<reference evidence="1" key="1">
    <citation type="journal article" date="2013" name="Nat. Commun.">
        <title>Whole-genome sequencing of Oryza brachyantha reveals mechanisms underlying Oryza genome evolution.</title>
        <authorList>
            <person name="Chen J."/>
            <person name="Huang Q."/>
            <person name="Gao D."/>
            <person name="Wang J."/>
            <person name="Lang Y."/>
            <person name="Liu T."/>
            <person name="Li B."/>
            <person name="Bai Z."/>
            <person name="Luis Goicoechea J."/>
            <person name="Liang C."/>
            <person name="Chen C."/>
            <person name="Zhang W."/>
            <person name="Sun S."/>
            <person name="Liao Y."/>
            <person name="Zhang X."/>
            <person name="Yang L."/>
            <person name="Song C."/>
            <person name="Wang M."/>
            <person name="Shi J."/>
            <person name="Liu G."/>
            <person name="Liu J."/>
            <person name="Zhou H."/>
            <person name="Zhou W."/>
            <person name="Yu Q."/>
            <person name="An N."/>
            <person name="Chen Y."/>
            <person name="Cai Q."/>
            <person name="Wang B."/>
            <person name="Liu B."/>
            <person name="Min J."/>
            <person name="Huang Y."/>
            <person name="Wu H."/>
            <person name="Li Z."/>
            <person name="Zhang Y."/>
            <person name="Yin Y."/>
            <person name="Song W."/>
            <person name="Jiang J."/>
            <person name="Jackson S.A."/>
            <person name="Wing R.A."/>
            <person name="Wang J."/>
            <person name="Chen M."/>
        </authorList>
    </citation>
    <scope>NUCLEOTIDE SEQUENCE [LARGE SCALE GENOMIC DNA]</scope>
    <source>
        <strain evidence="1">cv. IRGC 101232</strain>
    </source>
</reference>
<dbReference type="Gramene" id="OB12G11740.1">
    <property type="protein sequence ID" value="OB12G11740.1"/>
    <property type="gene ID" value="OB12G11740"/>
</dbReference>
<accession>J3NB16</accession>
<organism evidence="1">
    <name type="scientific">Oryza brachyantha</name>
    <name type="common">malo sina</name>
    <dbReference type="NCBI Taxonomy" id="4533"/>
    <lineage>
        <taxon>Eukaryota</taxon>
        <taxon>Viridiplantae</taxon>
        <taxon>Streptophyta</taxon>
        <taxon>Embryophyta</taxon>
        <taxon>Tracheophyta</taxon>
        <taxon>Spermatophyta</taxon>
        <taxon>Magnoliopsida</taxon>
        <taxon>Liliopsida</taxon>
        <taxon>Poales</taxon>
        <taxon>Poaceae</taxon>
        <taxon>BOP clade</taxon>
        <taxon>Oryzoideae</taxon>
        <taxon>Oryzeae</taxon>
        <taxon>Oryzinae</taxon>
        <taxon>Oryza</taxon>
    </lineage>
</organism>
<dbReference type="EnsemblPlants" id="OB12G11740.1">
    <property type="protein sequence ID" value="OB12G11740.1"/>
    <property type="gene ID" value="OB12G11740"/>
</dbReference>
<name>J3NB16_ORYBR</name>
<evidence type="ECO:0000313" key="1">
    <source>
        <dbReference type="EnsemblPlants" id="OB12G11740.1"/>
    </source>
</evidence>
<evidence type="ECO:0000313" key="2">
    <source>
        <dbReference type="Proteomes" id="UP000006038"/>
    </source>
</evidence>
<dbReference type="Proteomes" id="UP000006038">
    <property type="component" value="Chromosome 12"/>
</dbReference>
<dbReference type="HOGENOM" id="CLU_2765354_0_0_1"/>
<keyword evidence="2" id="KW-1185">Reference proteome</keyword>
<proteinExistence type="predicted"/>
<reference evidence="1" key="2">
    <citation type="submission" date="2013-04" db="UniProtKB">
        <authorList>
            <consortium name="EnsemblPlants"/>
        </authorList>
    </citation>
    <scope>IDENTIFICATION</scope>
</reference>
<protein>
    <submittedName>
        <fullName evidence="1">Uncharacterized protein</fullName>
    </submittedName>
</protein>